<feature type="transmembrane region" description="Helical" evidence="1">
    <location>
        <begin position="175"/>
        <end position="195"/>
    </location>
</feature>
<dbReference type="AlphaFoldDB" id="A0A383WQ47"/>
<organism evidence="3 4">
    <name type="scientific">Tetradesmus obliquus</name>
    <name type="common">Green alga</name>
    <name type="synonym">Acutodesmus obliquus</name>
    <dbReference type="NCBI Taxonomy" id="3088"/>
    <lineage>
        <taxon>Eukaryota</taxon>
        <taxon>Viridiplantae</taxon>
        <taxon>Chlorophyta</taxon>
        <taxon>core chlorophytes</taxon>
        <taxon>Chlorophyceae</taxon>
        <taxon>CS clade</taxon>
        <taxon>Sphaeropleales</taxon>
        <taxon>Scenedesmaceae</taxon>
        <taxon>Tetradesmus</taxon>
    </lineage>
</organism>
<keyword evidence="4" id="KW-1185">Reference proteome</keyword>
<keyword evidence="1" id="KW-1133">Transmembrane helix</keyword>
<evidence type="ECO:0000313" key="4">
    <source>
        <dbReference type="Proteomes" id="UP000256970"/>
    </source>
</evidence>
<evidence type="ECO:0000313" key="3">
    <source>
        <dbReference type="EMBL" id="SZX79372.1"/>
    </source>
</evidence>
<dbReference type="EMBL" id="FNXT01000993">
    <property type="protein sequence ID" value="SZX70547.1"/>
    <property type="molecule type" value="Genomic_DNA"/>
</dbReference>
<gene>
    <name evidence="2" type="ORF">BQ4739_LOCUS10751</name>
    <name evidence="3" type="ORF">BQ4739_LOCUS19651</name>
</gene>
<proteinExistence type="predicted"/>
<dbReference type="Proteomes" id="UP000256970">
    <property type="component" value="Unassembled WGS sequence"/>
</dbReference>
<name>A0A383WQ47_TETOB</name>
<dbReference type="EMBL" id="FNXT01001364">
    <property type="protein sequence ID" value="SZX79372.1"/>
    <property type="molecule type" value="Genomic_DNA"/>
</dbReference>
<keyword evidence="1" id="KW-0812">Transmembrane</keyword>
<protein>
    <submittedName>
        <fullName evidence="3">Uncharacterized protein</fullName>
    </submittedName>
</protein>
<sequence>MSNEPYQGVADRGLDEEFPPLFEPAVSNDTFNLDMTTTFGDMGGAMLQVINNAFNKTVLVMAGGMVREMTRANLFRAAVGGRDMDFFLVAASSAEGWLVWLHVCIFLAQHADVVTSTLTTNAITLELCRKGTDLLLTYQFVLLVHASPAAVVNSFDMTQSMVAWDGWTVLGNTLFQLTLESGFGFLMGVASLHWIRLLKYRKRGLHTVLPLTAAWSWLKMAGPREARPVRSGSGGTVLLARGPGTQAMSMALMRLVMETNTANINVSELGSAAAVARIEQQMAVQGLVRGAVLPLPCQLYVGYRRPSLQAAA</sequence>
<evidence type="ECO:0000313" key="2">
    <source>
        <dbReference type="EMBL" id="SZX70547.1"/>
    </source>
</evidence>
<reference evidence="3 4" key="1">
    <citation type="submission" date="2016-10" db="EMBL/GenBank/DDBJ databases">
        <authorList>
            <person name="Cai Z."/>
        </authorList>
    </citation>
    <scope>NUCLEOTIDE SEQUENCE [LARGE SCALE GENOMIC DNA]</scope>
</reference>
<evidence type="ECO:0000256" key="1">
    <source>
        <dbReference type="SAM" id="Phobius"/>
    </source>
</evidence>
<accession>A0A383WQ47</accession>
<keyword evidence="1" id="KW-0472">Membrane</keyword>